<dbReference type="EMBL" id="SPAZ01000160">
    <property type="protein sequence ID" value="TQE32975.1"/>
    <property type="molecule type" value="Genomic_DNA"/>
</dbReference>
<organism evidence="1 2">
    <name type="scientific">Streptomyces ipomoeae</name>
    <dbReference type="NCBI Taxonomy" id="103232"/>
    <lineage>
        <taxon>Bacteria</taxon>
        <taxon>Bacillati</taxon>
        <taxon>Actinomycetota</taxon>
        <taxon>Actinomycetes</taxon>
        <taxon>Kitasatosporales</taxon>
        <taxon>Streptomycetaceae</taxon>
        <taxon>Streptomyces</taxon>
    </lineage>
</organism>
<dbReference type="GeneID" id="301695929"/>
<comment type="caution">
    <text evidence="1">The sequence shown here is derived from an EMBL/GenBank/DDBJ whole genome shotgun (WGS) entry which is preliminary data.</text>
</comment>
<evidence type="ECO:0000313" key="1">
    <source>
        <dbReference type="EMBL" id="TQE32975.1"/>
    </source>
</evidence>
<evidence type="ECO:0000313" key="2">
    <source>
        <dbReference type="Proteomes" id="UP000318720"/>
    </source>
</evidence>
<proteinExistence type="predicted"/>
<gene>
    <name evidence="1" type="ORF">Sipo8835_19120</name>
</gene>
<protein>
    <submittedName>
        <fullName evidence="1">Uncharacterized protein</fullName>
    </submittedName>
</protein>
<dbReference type="Proteomes" id="UP000318720">
    <property type="component" value="Unassembled WGS sequence"/>
</dbReference>
<name>A0A540QC04_9ACTN</name>
<accession>A0A540QC04</accession>
<reference evidence="1 2" key="1">
    <citation type="submission" date="2019-03" db="EMBL/GenBank/DDBJ databases">
        <title>Comparative genomic analyses of the sweetpotato soil rot pathogen, Streptomyces ipomoeae.</title>
        <authorList>
            <person name="Ruschel Soares N."/>
            <person name="Badger J.H."/>
            <person name="Huguet-Tapia J.C."/>
            <person name="Clark C.A."/>
            <person name="Pettis G.S."/>
        </authorList>
    </citation>
    <scope>NUCLEOTIDE SEQUENCE [LARGE SCALE GENOMIC DNA]</scope>
    <source>
        <strain evidence="1 2">88-35</strain>
    </source>
</reference>
<dbReference type="AlphaFoldDB" id="A0A540QC04"/>
<dbReference type="RefSeq" id="WP_009312077.1">
    <property type="nucleotide sequence ID" value="NZ_CP182305.1"/>
</dbReference>
<sequence>MLLIGLLLLAVTGAFTGLAIADNLSGGPEYSVSVLGNDIATMNSLAVFSSGLALALLFCLGVALAMNGATHRHHHRRPPA</sequence>